<feature type="region of interest" description="Disordered" evidence="1">
    <location>
        <begin position="39"/>
        <end position="60"/>
    </location>
</feature>
<dbReference type="EMBL" id="JAEPRE010000007">
    <property type="protein sequence ID" value="KAG2237264.1"/>
    <property type="molecule type" value="Genomic_DNA"/>
</dbReference>
<protein>
    <submittedName>
        <fullName evidence="2">Uncharacterized protein</fullName>
    </submittedName>
</protein>
<dbReference type="Proteomes" id="UP000613177">
    <property type="component" value="Unassembled WGS sequence"/>
</dbReference>
<gene>
    <name evidence="2" type="ORF">INT48_008997</name>
</gene>
<dbReference type="AlphaFoldDB" id="A0A8H7W3J5"/>
<keyword evidence="3" id="KW-1185">Reference proteome</keyword>
<organism evidence="2 3">
    <name type="scientific">Thamnidium elegans</name>
    <dbReference type="NCBI Taxonomy" id="101142"/>
    <lineage>
        <taxon>Eukaryota</taxon>
        <taxon>Fungi</taxon>
        <taxon>Fungi incertae sedis</taxon>
        <taxon>Mucoromycota</taxon>
        <taxon>Mucoromycotina</taxon>
        <taxon>Mucoromycetes</taxon>
        <taxon>Mucorales</taxon>
        <taxon>Mucorineae</taxon>
        <taxon>Mucoraceae</taxon>
        <taxon>Thamnidium</taxon>
    </lineage>
</organism>
<evidence type="ECO:0000313" key="2">
    <source>
        <dbReference type="EMBL" id="KAG2237264.1"/>
    </source>
</evidence>
<reference evidence="2" key="1">
    <citation type="submission" date="2021-01" db="EMBL/GenBank/DDBJ databases">
        <title>Metabolic potential, ecology and presence of endohyphal bacteria is reflected in genomic diversity of Mucoromycotina.</title>
        <authorList>
            <person name="Muszewska A."/>
            <person name="Okrasinska A."/>
            <person name="Steczkiewicz K."/>
            <person name="Drgas O."/>
            <person name="Orlowska M."/>
            <person name="Perlinska-Lenart U."/>
            <person name="Aleksandrzak-Piekarczyk T."/>
            <person name="Szatraj K."/>
            <person name="Zielenkiewicz U."/>
            <person name="Pilsyk S."/>
            <person name="Malc E."/>
            <person name="Mieczkowski P."/>
            <person name="Kruszewska J.S."/>
            <person name="Biernat P."/>
            <person name="Pawlowska J."/>
        </authorList>
    </citation>
    <scope>NUCLEOTIDE SEQUENCE</scope>
    <source>
        <strain evidence="2">WA0000018081</strain>
    </source>
</reference>
<feature type="compositionally biased region" description="Acidic residues" evidence="1">
    <location>
        <begin position="41"/>
        <end position="60"/>
    </location>
</feature>
<comment type="caution">
    <text evidence="2">The sequence shown here is derived from an EMBL/GenBank/DDBJ whole genome shotgun (WGS) entry which is preliminary data.</text>
</comment>
<evidence type="ECO:0000313" key="3">
    <source>
        <dbReference type="Proteomes" id="UP000613177"/>
    </source>
</evidence>
<name>A0A8H7W3J5_9FUNG</name>
<evidence type="ECO:0000256" key="1">
    <source>
        <dbReference type="SAM" id="MobiDB-lite"/>
    </source>
</evidence>
<accession>A0A8H7W3J5</accession>
<sequence>MSIERAINAVEEVADEEIVFQAERKMRAINESRKSLRIEEERNEEANNEEANELEPEVDDDDCIPVIGHEKPLMFLVRNQGLIFHKKNYKNMALNDKYYTLLCLNSIVDINDKADMKLLNLNEEAKETLKIRFRFLTTTFQEADQKLQTIFNSTEKMSLRQKHRLYTIKSFENFILQEAELLKGRRLRDESDFGSQLTVED</sequence>
<proteinExistence type="predicted"/>